<dbReference type="PRINTS" id="PR00606">
    <property type="entry name" value="CYTCHROMECID"/>
</dbReference>
<evidence type="ECO:0000256" key="4">
    <source>
        <dbReference type="ARBA" id="ARBA00022982"/>
    </source>
</evidence>
<dbReference type="Proteomes" id="UP000199002">
    <property type="component" value="Unassembled WGS sequence"/>
</dbReference>
<feature type="binding site" description="covalent" evidence="6">
    <location>
        <position position="161"/>
    </location>
    <ligand>
        <name>heme c</name>
        <dbReference type="ChEBI" id="CHEBI:61717"/>
    </ligand>
</feature>
<keyword evidence="3 6" id="KW-0479">Metal-binding</keyword>
<dbReference type="GO" id="GO:0005506">
    <property type="term" value="F:iron ion binding"/>
    <property type="evidence" value="ECO:0007669"/>
    <property type="project" value="InterPro"/>
</dbReference>
<accession>A0A1H4DE59</accession>
<evidence type="ECO:0000256" key="6">
    <source>
        <dbReference type="PIRSR" id="PIRSR602324-1"/>
    </source>
</evidence>
<evidence type="ECO:0000259" key="8">
    <source>
        <dbReference type="PROSITE" id="PS51007"/>
    </source>
</evidence>
<dbReference type="RefSeq" id="WP_092699690.1">
    <property type="nucleotide sequence ID" value="NZ_FNQJ01000024.1"/>
</dbReference>
<protein>
    <submittedName>
        <fullName evidence="9">Cytochrome c551/c552</fullName>
    </submittedName>
</protein>
<dbReference type="InterPro" id="IPR002324">
    <property type="entry name" value="Cyt_c_ID"/>
</dbReference>
<comment type="PTM">
    <text evidence="6">Binds 1 heme c group covalently per subunit.</text>
</comment>
<dbReference type="GO" id="GO:0020037">
    <property type="term" value="F:heme binding"/>
    <property type="evidence" value="ECO:0007669"/>
    <property type="project" value="InterPro"/>
</dbReference>
<evidence type="ECO:0000313" key="10">
    <source>
        <dbReference type="Proteomes" id="UP000199002"/>
    </source>
</evidence>
<dbReference type="GO" id="GO:0009055">
    <property type="term" value="F:electron transfer activity"/>
    <property type="evidence" value="ECO:0007669"/>
    <property type="project" value="InterPro"/>
</dbReference>
<keyword evidence="10" id="KW-1185">Reference proteome</keyword>
<dbReference type="InterPro" id="IPR009056">
    <property type="entry name" value="Cyt_c-like_dom"/>
</dbReference>
<dbReference type="AlphaFoldDB" id="A0A1H4DE59"/>
<feature type="domain" description="Cytochrome c" evidence="8">
    <location>
        <begin position="140"/>
        <end position="227"/>
    </location>
</feature>
<sequence length="227" mass="23580">MTTTTTFLARAILGSCVLIAFNALAAPPDIQLQPDTSKLRPSKLPGYAIAMQKCAICHSADYVNYQPPGMTQTQWTAEMAKMQHTYGAPISDDEVKQVGAYLAVAYGSAKATDASVIAASTVTTTPSTATTSPGAAAIPPAAGAGIDVQKLLASNACLSCHGLTQKIVGPGYHDIAEKYKADPQAQSKLETSIRGGSVGKWGSVPMPPFAALKPEEVKALAAFVLKQ</sequence>
<keyword evidence="5 6" id="KW-0408">Iron</keyword>
<keyword evidence="4" id="KW-0249">Electron transport</keyword>
<evidence type="ECO:0000256" key="2">
    <source>
        <dbReference type="ARBA" id="ARBA00022617"/>
    </source>
</evidence>
<feature type="chain" id="PRO_5011575910" evidence="7">
    <location>
        <begin position="26"/>
        <end position="227"/>
    </location>
</feature>
<dbReference type="InterPro" id="IPR036909">
    <property type="entry name" value="Cyt_c-like_dom_sf"/>
</dbReference>
<dbReference type="PROSITE" id="PS51007">
    <property type="entry name" value="CYTC"/>
    <property type="match status" value="1"/>
</dbReference>
<proteinExistence type="predicted"/>
<keyword evidence="2 6" id="KW-0349">Heme</keyword>
<keyword evidence="1" id="KW-0813">Transport</keyword>
<dbReference type="SUPFAM" id="SSF46626">
    <property type="entry name" value="Cytochrome c"/>
    <property type="match status" value="2"/>
</dbReference>
<dbReference type="Pfam" id="PF00034">
    <property type="entry name" value="Cytochrom_C"/>
    <property type="match status" value="1"/>
</dbReference>
<dbReference type="STRING" id="592050.SAMN05421875_12434"/>
<reference evidence="10" key="1">
    <citation type="submission" date="2016-10" db="EMBL/GenBank/DDBJ databases">
        <authorList>
            <person name="Varghese N."/>
            <person name="Submissions S."/>
        </authorList>
    </citation>
    <scope>NUCLEOTIDE SEQUENCE [LARGE SCALE GENOMIC DNA]</scope>
    <source>
        <strain evidence="10">DSM 25157</strain>
    </source>
</reference>
<dbReference type="EMBL" id="FNQJ01000024">
    <property type="protein sequence ID" value="SEA70858.1"/>
    <property type="molecule type" value="Genomic_DNA"/>
</dbReference>
<evidence type="ECO:0000256" key="5">
    <source>
        <dbReference type="ARBA" id="ARBA00023004"/>
    </source>
</evidence>
<organism evidence="9 10">
    <name type="scientific">Acidovorax soli</name>
    <dbReference type="NCBI Taxonomy" id="592050"/>
    <lineage>
        <taxon>Bacteria</taxon>
        <taxon>Pseudomonadati</taxon>
        <taxon>Pseudomonadota</taxon>
        <taxon>Betaproteobacteria</taxon>
        <taxon>Burkholderiales</taxon>
        <taxon>Comamonadaceae</taxon>
        <taxon>Acidovorax</taxon>
    </lineage>
</organism>
<evidence type="ECO:0000256" key="7">
    <source>
        <dbReference type="SAM" id="SignalP"/>
    </source>
</evidence>
<evidence type="ECO:0000256" key="3">
    <source>
        <dbReference type="ARBA" id="ARBA00022723"/>
    </source>
</evidence>
<dbReference type="GeneID" id="34232455"/>
<gene>
    <name evidence="9" type="ORF">SAMN05421875_12434</name>
</gene>
<evidence type="ECO:0000313" key="9">
    <source>
        <dbReference type="EMBL" id="SEA70858.1"/>
    </source>
</evidence>
<feature type="signal peptide" evidence="7">
    <location>
        <begin position="1"/>
        <end position="25"/>
    </location>
</feature>
<keyword evidence="7" id="KW-0732">Signal</keyword>
<name>A0A1H4DE59_9BURK</name>
<feature type="binding site" description="covalent" evidence="6">
    <location>
        <position position="157"/>
    </location>
    <ligand>
        <name>heme c</name>
        <dbReference type="ChEBI" id="CHEBI:61717"/>
    </ligand>
</feature>
<feature type="binding site" description="covalent" evidence="6">
    <location>
        <position position="206"/>
    </location>
    <ligand>
        <name>heme c</name>
        <dbReference type="ChEBI" id="CHEBI:61717"/>
    </ligand>
</feature>
<dbReference type="Gene3D" id="1.10.760.10">
    <property type="entry name" value="Cytochrome c-like domain"/>
    <property type="match status" value="2"/>
</dbReference>
<evidence type="ECO:0000256" key="1">
    <source>
        <dbReference type="ARBA" id="ARBA00022448"/>
    </source>
</evidence>